<protein>
    <submittedName>
        <fullName evidence="5">Acyl-CoA synthetase (AMP-forming)/AMP-acid ligase II</fullName>
    </submittedName>
</protein>
<keyword evidence="2 5" id="KW-0436">Ligase</keyword>
<feature type="domain" description="AMP-dependent synthetase/ligase" evidence="3">
    <location>
        <begin position="26"/>
        <end position="385"/>
    </location>
</feature>
<dbReference type="HOGENOM" id="CLU_000022_59_10_9"/>
<dbReference type="STRING" id="768706.Desor_2963"/>
<dbReference type="PANTHER" id="PTHR43201:SF5">
    <property type="entry name" value="MEDIUM-CHAIN ACYL-COA LIGASE ACSF2, MITOCHONDRIAL"/>
    <property type="match status" value="1"/>
</dbReference>
<dbReference type="RefSeq" id="WP_014185297.1">
    <property type="nucleotide sequence ID" value="NC_016584.1"/>
</dbReference>
<dbReference type="Gene3D" id="3.40.50.12780">
    <property type="entry name" value="N-terminal domain of ligase-like"/>
    <property type="match status" value="1"/>
</dbReference>
<evidence type="ECO:0000313" key="6">
    <source>
        <dbReference type="Proteomes" id="UP000006346"/>
    </source>
</evidence>
<evidence type="ECO:0000256" key="1">
    <source>
        <dbReference type="ARBA" id="ARBA00006432"/>
    </source>
</evidence>
<dbReference type="Pfam" id="PF13193">
    <property type="entry name" value="AMP-binding_C"/>
    <property type="match status" value="1"/>
</dbReference>
<dbReference type="InterPro" id="IPR020845">
    <property type="entry name" value="AMP-binding_CS"/>
</dbReference>
<reference evidence="6" key="1">
    <citation type="submission" date="2011-11" db="EMBL/GenBank/DDBJ databases">
        <title>Complete sequence of Desulfosporosinus orientis DSM 765.</title>
        <authorList>
            <person name="Lucas S."/>
            <person name="Han J."/>
            <person name="Lapidus A."/>
            <person name="Cheng J.-F."/>
            <person name="Goodwin L."/>
            <person name="Pitluck S."/>
            <person name="Peters L."/>
            <person name="Ovchinnikova G."/>
            <person name="Teshima H."/>
            <person name="Detter J.C."/>
            <person name="Han C."/>
            <person name="Tapia R."/>
            <person name="Land M."/>
            <person name="Hauser L."/>
            <person name="Kyrpides N."/>
            <person name="Ivanova N."/>
            <person name="Pagani I."/>
            <person name="Pester M."/>
            <person name="Spring S."/>
            <person name="Ollivier B."/>
            <person name="Rattei T."/>
            <person name="Klenk H.-P."/>
            <person name="Wagner M."/>
            <person name="Loy A."/>
            <person name="Woyke T."/>
        </authorList>
    </citation>
    <scope>NUCLEOTIDE SEQUENCE [LARGE SCALE GENOMIC DNA]</scope>
    <source>
        <strain evidence="6">ATCC 19365 / DSM 765 / NCIMB 8382 / VKM B-1628</strain>
    </source>
</reference>
<dbReference type="Proteomes" id="UP000006346">
    <property type="component" value="Chromosome"/>
</dbReference>
<evidence type="ECO:0000259" key="3">
    <source>
        <dbReference type="Pfam" id="PF00501"/>
    </source>
</evidence>
<dbReference type="EMBL" id="CP003108">
    <property type="protein sequence ID" value="AET68489.1"/>
    <property type="molecule type" value="Genomic_DNA"/>
</dbReference>
<dbReference type="FunFam" id="3.30.300.30:FF:000008">
    <property type="entry name" value="2,3-dihydroxybenzoate-AMP ligase"/>
    <property type="match status" value="1"/>
</dbReference>
<dbReference type="InterPro" id="IPR042099">
    <property type="entry name" value="ANL_N_sf"/>
</dbReference>
<organism evidence="5 6">
    <name type="scientific">Desulfosporosinus orientis (strain ATCC 19365 / DSM 765 / NCIMB 8382 / VKM B-1628 / Singapore I)</name>
    <name type="common">Desulfotomaculum orientis</name>
    <dbReference type="NCBI Taxonomy" id="768706"/>
    <lineage>
        <taxon>Bacteria</taxon>
        <taxon>Bacillati</taxon>
        <taxon>Bacillota</taxon>
        <taxon>Clostridia</taxon>
        <taxon>Eubacteriales</taxon>
        <taxon>Desulfitobacteriaceae</taxon>
        <taxon>Desulfosporosinus</taxon>
    </lineage>
</organism>
<accession>G7WGQ3</accession>
<sequence length="530" mass="59150">MVKPSMEFIRPTSGYSNNLVSSMKMNLAKNPDMKAIICEDRWETWAQMWERSNRLGNGMYGLGLKKGDRVALLLKNCFEFPETFVATTKSGFVMSPVNFHLKASEVAYQLNDCGASAVVANPEFIDLLKSIGDQVPSLKHIIVTGDYPSSGVISYERLIAVANPGELDIEISPNDLHMILYTSGTTGRPKGAVRGYSEDYHTGMTVCVEWRIRNGDVQLAVAPLYHAGPCAWYSATLVSGGTLVVVPEFLPDKVLKAIEKHGVNWMMMVPVMYDRMFSLPEDVLGKHDISSLRAVISGGAPLHTPTKLKIKKYFPKAELNEFYGSTELGVSTTLRDEDQLRKERSVGRPLQDLEIKLVGMEGKEVLRGEVGLLYSRGLGGFRGYWNNEQATNEAFLDNEWATVGDLARQDEDGYYYIVDRAKDMIITGGVNVYPVEVEEVLHSMDRILDVAVIGVPDENWGESVKAMVIPKPGADITEVEIINFCRDRMAGFKVPKSVDLVEAIPRLATGKILKRELRKKYWKEDSIQVY</sequence>
<dbReference type="InterPro" id="IPR000873">
    <property type="entry name" value="AMP-dep_synth/lig_dom"/>
</dbReference>
<dbReference type="InterPro" id="IPR025110">
    <property type="entry name" value="AMP-bd_C"/>
</dbReference>
<dbReference type="PATRIC" id="fig|768706.3.peg.2976"/>
<dbReference type="GO" id="GO:0031956">
    <property type="term" value="F:medium-chain fatty acid-CoA ligase activity"/>
    <property type="evidence" value="ECO:0007669"/>
    <property type="project" value="TreeGrafter"/>
</dbReference>
<feature type="domain" description="AMP-binding enzyme C-terminal" evidence="4">
    <location>
        <begin position="436"/>
        <end position="511"/>
    </location>
</feature>
<dbReference type="Pfam" id="PF00501">
    <property type="entry name" value="AMP-binding"/>
    <property type="match status" value="1"/>
</dbReference>
<dbReference type="OrthoDB" id="9778383at2"/>
<evidence type="ECO:0000313" key="5">
    <source>
        <dbReference type="EMBL" id="AET68489.1"/>
    </source>
</evidence>
<dbReference type="eggNOG" id="COG0318">
    <property type="taxonomic scope" value="Bacteria"/>
</dbReference>
<dbReference type="InterPro" id="IPR045851">
    <property type="entry name" value="AMP-bd_C_sf"/>
</dbReference>
<comment type="similarity">
    <text evidence="1">Belongs to the ATP-dependent AMP-binding enzyme family.</text>
</comment>
<dbReference type="SUPFAM" id="SSF56801">
    <property type="entry name" value="Acetyl-CoA synthetase-like"/>
    <property type="match status" value="1"/>
</dbReference>
<reference evidence="5 6" key="2">
    <citation type="journal article" date="2012" name="J. Bacteriol.">
        <title>Complete genome sequences of Desulfosporosinus orientis DSM765T, Desulfosporosinus youngiae DSM17734T, Desulfosporosinus meridiei DSM13257T, and Desulfosporosinus acidiphilus DSM22704T.</title>
        <authorList>
            <person name="Pester M."/>
            <person name="Brambilla E."/>
            <person name="Alazard D."/>
            <person name="Rattei T."/>
            <person name="Weinmaier T."/>
            <person name="Han J."/>
            <person name="Lucas S."/>
            <person name="Lapidus A."/>
            <person name="Cheng J.F."/>
            <person name="Goodwin L."/>
            <person name="Pitluck S."/>
            <person name="Peters L."/>
            <person name="Ovchinnikova G."/>
            <person name="Teshima H."/>
            <person name="Detter J.C."/>
            <person name="Han C.S."/>
            <person name="Tapia R."/>
            <person name="Land M.L."/>
            <person name="Hauser L."/>
            <person name="Kyrpides N.C."/>
            <person name="Ivanova N.N."/>
            <person name="Pagani I."/>
            <person name="Huntmann M."/>
            <person name="Wei C.L."/>
            <person name="Davenport K.W."/>
            <person name="Daligault H."/>
            <person name="Chain P.S."/>
            <person name="Chen A."/>
            <person name="Mavromatis K."/>
            <person name="Markowitz V."/>
            <person name="Szeto E."/>
            <person name="Mikhailova N."/>
            <person name="Pati A."/>
            <person name="Wagner M."/>
            <person name="Woyke T."/>
            <person name="Ollivier B."/>
            <person name="Klenk H.P."/>
            <person name="Spring S."/>
            <person name="Loy A."/>
        </authorList>
    </citation>
    <scope>NUCLEOTIDE SEQUENCE [LARGE SCALE GENOMIC DNA]</scope>
    <source>
        <strain evidence="6">ATCC 19365 / DSM 765 / NCIMB 8382 / VKM B-1628</strain>
    </source>
</reference>
<proteinExistence type="inferred from homology"/>
<name>G7WGQ3_DESOD</name>
<dbReference type="PANTHER" id="PTHR43201">
    <property type="entry name" value="ACYL-COA SYNTHETASE"/>
    <property type="match status" value="1"/>
</dbReference>
<dbReference type="GO" id="GO:0006631">
    <property type="term" value="P:fatty acid metabolic process"/>
    <property type="evidence" value="ECO:0007669"/>
    <property type="project" value="TreeGrafter"/>
</dbReference>
<gene>
    <name evidence="5" type="ordered locus">Desor_2963</name>
</gene>
<evidence type="ECO:0000259" key="4">
    <source>
        <dbReference type="Pfam" id="PF13193"/>
    </source>
</evidence>
<evidence type="ECO:0000256" key="2">
    <source>
        <dbReference type="ARBA" id="ARBA00022598"/>
    </source>
</evidence>
<dbReference type="PROSITE" id="PS00455">
    <property type="entry name" value="AMP_BINDING"/>
    <property type="match status" value="1"/>
</dbReference>
<dbReference type="AlphaFoldDB" id="G7WGQ3"/>
<dbReference type="KEGG" id="dor:Desor_2963"/>
<dbReference type="Gene3D" id="3.30.300.30">
    <property type="match status" value="1"/>
</dbReference>
<keyword evidence="6" id="KW-1185">Reference proteome</keyword>